<dbReference type="Proteomes" id="UP001224661">
    <property type="component" value="Unassembled WGS sequence"/>
</dbReference>
<accession>A0ABT6RY44</accession>
<reference evidence="1 2" key="1">
    <citation type="submission" date="2023-05" db="EMBL/GenBank/DDBJ databases">
        <title>Draft genome sequence of Streptomyces sp. B-S-A8 isolated from a cave soil in Thailand.</title>
        <authorList>
            <person name="Chamroensaksri N."/>
            <person name="Muangham S."/>
        </authorList>
    </citation>
    <scope>NUCLEOTIDE SEQUENCE [LARGE SCALE GENOMIC DNA]</scope>
    <source>
        <strain evidence="1 2">B-S-A8</strain>
    </source>
</reference>
<dbReference type="EMBL" id="JASCIR010000026">
    <property type="protein sequence ID" value="MDI3389359.1"/>
    <property type="molecule type" value="Genomic_DNA"/>
</dbReference>
<gene>
    <name evidence="1" type="ORF">QIS99_24635</name>
</gene>
<dbReference type="RefSeq" id="WP_282515824.1">
    <property type="nucleotide sequence ID" value="NZ_JASCIR010000026.1"/>
</dbReference>
<protein>
    <recommendedName>
        <fullName evidence="3">B3/B4 tRNA-binding domain-containing protein</fullName>
    </recommendedName>
</protein>
<organism evidence="1 2">
    <name type="scientific">Streptomyces solicavernae</name>
    <dbReference type="NCBI Taxonomy" id="3043614"/>
    <lineage>
        <taxon>Bacteria</taxon>
        <taxon>Bacillati</taxon>
        <taxon>Actinomycetota</taxon>
        <taxon>Actinomycetes</taxon>
        <taxon>Kitasatosporales</taxon>
        <taxon>Streptomycetaceae</taxon>
        <taxon>Streptomyces</taxon>
    </lineage>
</organism>
<keyword evidence="2" id="KW-1185">Reference proteome</keyword>
<proteinExistence type="predicted"/>
<evidence type="ECO:0000313" key="1">
    <source>
        <dbReference type="EMBL" id="MDI3389359.1"/>
    </source>
</evidence>
<evidence type="ECO:0008006" key="3">
    <source>
        <dbReference type="Google" id="ProtNLM"/>
    </source>
</evidence>
<evidence type="ECO:0000313" key="2">
    <source>
        <dbReference type="Proteomes" id="UP001224661"/>
    </source>
</evidence>
<name>A0ABT6RY44_9ACTN</name>
<comment type="caution">
    <text evidence="1">The sequence shown here is derived from an EMBL/GenBank/DDBJ whole genome shotgun (WGS) entry which is preliminary data.</text>
</comment>
<sequence length="229" mass="24193">MHLNVSTDVLALGLRHVRVWQLSSDLPLLSGTGPTVEELAGPREAYAPVPPGYADLFAVLGYPDTVPAGARLRELAATRELRSHGLVVDVVSAATLFHGGGIGLHQLPDEDAEADFLVTRAKGSERMVPAFSKKSRPVPEGDLLYGAAHPDGRFHPYAWLGRRDCDAADRQLTEDSRRALLVALGCPGEGPEHTEAIGSAVARLLAEHGSGIRISEVPLQPQPAAAAAG</sequence>